<dbReference type="GO" id="GO:0005634">
    <property type="term" value="C:nucleus"/>
    <property type="evidence" value="ECO:0007669"/>
    <property type="project" value="TreeGrafter"/>
</dbReference>
<protein>
    <recommendedName>
        <fullName evidence="4">PAS domain-containing protein</fullName>
    </recommendedName>
</protein>
<keyword evidence="2" id="KW-0288">FMN</keyword>
<reference evidence="5" key="1">
    <citation type="submission" date="2021-01" db="EMBL/GenBank/DDBJ databases">
        <authorList>
            <person name="Corre E."/>
            <person name="Pelletier E."/>
            <person name="Niang G."/>
            <person name="Scheremetjew M."/>
            <person name="Finn R."/>
            <person name="Kale V."/>
            <person name="Holt S."/>
            <person name="Cochrane G."/>
            <person name="Meng A."/>
            <person name="Brown T."/>
            <person name="Cohen L."/>
        </authorList>
    </citation>
    <scope>NUCLEOTIDE SEQUENCE</scope>
    <source>
        <strain evidence="5">Pbaha01</strain>
    </source>
</reference>
<organism evidence="5">
    <name type="scientific">Pyrodinium bahamense</name>
    <dbReference type="NCBI Taxonomy" id="73915"/>
    <lineage>
        <taxon>Eukaryota</taxon>
        <taxon>Sar</taxon>
        <taxon>Alveolata</taxon>
        <taxon>Dinophyceae</taxon>
        <taxon>Gonyaulacales</taxon>
        <taxon>Pyrocystaceae</taxon>
        <taxon>Pyrodinium</taxon>
    </lineage>
</organism>
<evidence type="ECO:0000256" key="3">
    <source>
        <dbReference type="ARBA" id="ARBA00022991"/>
    </source>
</evidence>
<keyword evidence="3" id="KW-0157">Chromophore</keyword>
<dbReference type="InterPro" id="IPR000014">
    <property type="entry name" value="PAS"/>
</dbReference>
<evidence type="ECO:0000259" key="4">
    <source>
        <dbReference type="PROSITE" id="PS50112"/>
    </source>
</evidence>
<evidence type="ECO:0000256" key="2">
    <source>
        <dbReference type="ARBA" id="ARBA00022643"/>
    </source>
</evidence>
<accession>A0A7S0A9U7</accession>
<dbReference type="AlphaFoldDB" id="A0A7S0A9U7"/>
<dbReference type="SUPFAM" id="SSF55785">
    <property type="entry name" value="PYP-like sensor domain (PAS domain)"/>
    <property type="match status" value="1"/>
</dbReference>
<gene>
    <name evidence="5" type="ORF">PBAH0796_LOCUS12193</name>
</gene>
<evidence type="ECO:0000256" key="1">
    <source>
        <dbReference type="ARBA" id="ARBA00022630"/>
    </source>
</evidence>
<dbReference type="PROSITE" id="PS50112">
    <property type="entry name" value="PAS"/>
    <property type="match status" value="1"/>
</dbReference>
<feature type="domain" description="PAS" evidence="4">
    <location>
        <begin position="49"/>
        <end position="71"/>
    </location>
</feature>
<dbReference type="Gene3D" id="3.30.450.20">
    <property type="entry name" value="PAS domain"/>
    <property type="match status" value="1"/>
</dbReference>
<sequence>MSGEGEQDLQLHVDTILSRMNLDSMVVRSIRNCRFSVSIADPQLPDTPLIAVSEGFCELTGYSQEDVVGQNCRFLNEGCDLKMSDREGLRVASKTGRHFCALLPNRKADGTLFLNLLDIRGLAVGRTSAGEERWFLIGVQADMDQASVRGELPLERKMQMQHIAGIIREELVSHLQEVSLVTAESFNVDPTVDDITPYTEPRWIVGEVVELPVLGG</sequence>
<proteinExistence type="predicted"/>
<dbReference type="PANTHER" id="PTHR47429:SF2">
    <property type="entry name" value="PROTEIN TWIN LOV 1"/>
    <property type="match status" value="1"/>
</dbReference>
<dbReference type="InterPro" id="IPR035965">
    <property type="entry name" value="PAS-like_dom_sf"/>
</dbReference>
<dbReference type="Pfam" id="PF13426">
    <property type="entry name" value="PAS_9"/>
    <property type="match status" value="1"/>
</dbReference>
<dbReference type="PANTHER" id="PTHR47429">
    <property type="entry name" value="PROTEIN TWIN LOV 1"/>
    <property type="match status" value="1"/>
</dbReference>
<evidence type="ECO:0000313" key="5">
    <source>
        <dbReference type="EMBL" id="CAD8356826.1"/>
    </source>
</evidence>
<keyword evidence="1" id="KW-0285">Flavoprotein</keyword>
<name>A0A7S0A9U7_9DINO</name>
<dbReference type="EMBL" id="HBEG01020130">
    <property type="protein sequence ID" value="CAD8356826.1"/>
    <property type="molecule type" value="Transcribed_RNA"/>
</dbReference>